<dbReference type="AlphaFoldDB" id="A0A0X3PNP6"/>
<feature type="non-terminal residue" evidence="5">
    <location>
        <position position="759"/>
    </location>
</feature>
<feature type="domain" description="CUB" evidence="4">
    <location>
        <begin position="618"/>
        <end position="707"/>
    </location>
</feature>
<dbReference type="Pfam" id="PF00431">
    <property type="entry name" value="CUB"/>
    <property type="match status" value="3"/>
</dbReference>
<dbReference type="InterPro" id="IPR035914">
    <property type="entry name" value="Sperma_CUB_dom_sf"/>
</dbReference>
<feature type="signal peptide" evidence="3">
    <location>
        <begin position="1"/>
        <end position="39"/>
    </location>
</feature>
<proteinExistence type="predicted"/>
<dbReference type="PANTHER" id="PTHR47537:SF6">
    <property type="entry name" value="CUB DOMAIN-CONTAINING PROTEIN"/>
    <property type="match status" value="1"/>
</dbReference>
<dbReference type="InterPro" id="IPR000859">
    <property type="entry name" value="CUB_dom"/>
</dbReference>
<organism evidence="5">
    <name type="scientific">Schistocephalus solidus</name>
    <name type="common">Tapeworm</name>
    <dbReference type="NCBI Taxonomy" id="70667"/>
    <lineage>
        <taxon>Eukaryota</taxon>
        <taxon>Metazoa</taxon>
        <taxon>Spiralia</taxon>
        <taxon>Lophotrochozoa</taxon>
        <taxon>Platyhelminthes</taxon>
        <taxon>Cestoda</taxon>
        <taxon>Eucestoda</taxon>
        <taxon>Diphyllobothriidea</taxon>
        <taxon>Diphyllobothriidae</taxon>
        <taxon>Schistocephalus</taxon>
    </lineage>
</organism>
<reference evidence="5" key="1">
    <citation type="submission" date="2016-01" db="EMBL/GenBank/DDBJ databases">
        <title>Reference transcriptome for the parasite Schistocephalus solidus: insights into the molecular evolution of parasitism.</title>
        <authorList>
            <person name="Hebert F.O."/>
            <person name="Grambauer S."/>
            <person name="Barber I."/>
            <person name="Landry C.R."/>
            <person name="Aubin-Horth N."/>
        </authorList>
    </citation>
    <scope>NUCLEOTIDE SEQUENCE</scope>
</reference>
<feature type="domain" description="CUB" evidence="4">
    <location>
        <begin position="271"/>
        <end position="407"/>
    </location>
</feature>
<sequence>MNIDTSSWRRDLTIANIWRTSRFISCVLLLATLSHRMEATTCGANEAEVLIEMPHSGYFHHPGWPASYNADVRCLYRFIAPPGRKVLIEFTWFHIAGLSSYCQRDFLDVYIDVASARPRNMEDAAYMAYLKTQDQQTTTPFSALLYYSVLSRSRLLGRYCGRGLRSVPVRLVSIHREIILDFLSGPSSELEQFSSSLLMGETFGFNGTYKFIPDDLFYPGKVRVQQDLPPLVKSAHQDSPTAEANSPICQFVIQPEAKDVGGGVPGGRGGSAGDLEGEVRGEFVSPAYPGLHPSGLVCVYQFIGRPNQRVQVEIRDLSLQSQFDSCPTDYVQFYDGADFKTAVPIGDRFCGEVRDLQIVSTDFTLLMLFTTGGVSLNQTAQVAGAHDSDEDSGVTVYRGFHIVYTFSDRLVSLDQELKEKHIRGTECDFMIRSDGESEGFLESPHFLTSLIIAPNHSCAFYFLGLHQPQKMESVRISFDILEIPSQGRGNLRCNKGHLAVYGSRMTNDDNFHLRLLEGNQTSFNFGDWWDPGWMSALTSAHSSVPAAQIWCAHEDNLSVLRSGRQIELTPIVSWRTVLILRLNATGAAPPGMMARFRAFYKFTSDYAIPGTMIQPGKCWFQYKSSDLRDGQPGWTNSPFFANTYPANAECVYIFIPAAGETVALAFTTFQTTEEPILQDGRRYGSRSRACHKDYLEVFEIFDESLLGNGMLPNMLTSSNRAMDTEKMAFDGQMYQISASLSSSSSFSSTQQDIQFMRQF</sequence>
<evidence type="ECO:0000256" key="1">
    <source>
        <dbReference type="ARBA" id="ARBA00023157"/>
    </source>
</evidence>
<dbReference type="SUPFAM" id="SSF49854">
    <property type="entry name" value="Spermadhesin, CUB domain"/>
    <property type="match status" value="3"/>
</dbReference>
<name>A0A0X3PNP6_SCHSO</name>
<dbReference type="CDD" id="cd00041">
    <property type="entry name" value="CUB"/>
    <property type="match status" value="3"/>
</dbReference>
<dbReference type="SMART" id="SM00042">
    <property type="entry name" value="CUB"/>
    <property type="match status" value="2"/>
</dbReference>
<protein>
    <submittedName>
        <fullName evidence="5">Tolloid-like protein 2</fullName>
    </submittedName>
</protein>
<gene>
    <name evidence="5" type="primary">TLL2</name>
    <name evidence="5" type="ORF">TR167044</name>
</gene>
<evidence type="ECO:0000256" key="2">
    <source>
        <dbReference type="PROSITE-ProRule" id="PRU00059"/>
    </source>
</evidence>
<evidence type="ECO:0000259" key="4">
    <source>
        <dbReference type="PROSITE" id="PS01180"/>
    </source>
</evidence>
<feature type="chain" id="PRO_5007051241" evidence="3">
    <location>
        <begin position="40"/>
        <end position="759"/>
    </location>
</feature>
<keyword evidence="1" id="KW-1015">Disulfide bond</keyword>
<comment type="caution">
    <text evidence="2">Lacks conserved residue(s) required for the propagation of feature annotation.</text>
</comment>
<feature type="domain" description="CUB" evidence="4">
    <location>
        <begin position="42"/>
        <end position="212"/>
    </location>
</feature>
<dbReference type="GO" id="GO:0005886">
    <property type="term" value="C:plasma membrane"/>
    <property type="evidence" value="ECO:0007669"/>
    <property type="project" value="TreeGrafter"/>
</dbReference>
<dbReference type="Gene3D" id="2.60.120.290">
    <property type="entry name" value="Spermadhesin, CUB domain"/>
    <property type="match status" value="3"/>
</dbReference>
<accession>A0A0X3PNP6</accession>
<dbReference type="PANTHER" id="PTHR47537">
    <property type="entry name" value="CUBILIN"/>
    <property type="match status" value="1"/>
</dbReference>
<evidence type="ECO:0000256" key="3">
    <source>
        <dbReference type="SAM" id="SignalP"/>
    </source>
</evidence>
<evidence type="ECO:0000313" key="5">
    <source>
        <dbReference type="EMBL" id="JAP49982.1"/>
    </source>
</evidence>
<dbReference type="PROSITE" id="PS01180">
    <property type="entry name" value="CUB"/>
    <property type="match status" value="3"/>
</dbReference>
<dbReference type="EMBL" id="GEEE01013243">
    <property type="protein sequence ID" value="JAP49982.1"/>
    <property type="molecule type" value="Transcribed_RNA"/>
</dbReference>
<dbReference type="InterPro" id="IPR053207">
    <property type="entry name" value="Non-NMDA_GluR_Accessory"/>
</dbReference>
<keyword evidence="3" id="KW-0732">Signal</keyword>